<dbReference type="InParanoid" id="C4JDZ1"/>
<keyword evidence="1" id="KW-0812">Transmembrane</keyword>
<keyword evidence="1" id="KW-1133">Transmembrane helix</keyword>
<keyword evidence="1" id="KW-0472">Membrane</keyword>
<proteinExistence type="predicted"/>
<dbReference type="OrthoDB" id="4207419at2759"/>
<keyword evidence="4" id="KW-1185">Reference proteome</keyword>
<protein>
    <recommendedName>
        <fullName evidence="5">Copper transporter</fullName>
    </recommendedName>
</protein>
<dbReference type="EMBL" id="CH476615">
    <property type="protein sequence ID" value="EEP75569.1"/>
    <property type="molecule type" value="Genomic_DNA"/>
</dbReference>
<dbReference type="AlphaFoldDB" id="C4JDZ1"/>
<dbReference type="KEGG" id="ure:UREG_00415"/>
<dbReference type="HOGENOM" id="CLU_1034414_0_0_1"/>
<evidence type="ECO:0000313" key="3">
    <source>
        <dbReference type="EMBL" id="EEP75569.1"/>
    </source>
</evidence>
<evidence type="ECO:0000313" key="4">
    <source>
        <dbReference type="Proteomes" id="UP000002058"/>
    </source>
</evidence>
<name>C4JDZ1_UNCRE</name>
<reference evidence="4" key="1">
    <citation type="journal article" date="2009" name="Genome Res.">
        <title>Comparative genomic analyses of the human fungal pathogens Coccidioides and their relatives.</title>
        <authorList>
            <person name="Sharpton T.J."/>
            <person name="Stajich J.E."/>
            <person name="Rounsley S.D."/>
            <person name="Gardner M.J."/>
            <person name="Wortman J.R."/>
            <person name="Jordar V.S."/>
            <person name="Maiti R."/>
            <person name="Kodira C.D."/>
            <person name="Neafsey D.E."/>
            <person name="Zeng Q."/>
            <person name="Hung C.-Y."/>
            <person name="McMahan C."/>
            <person name="Muszewska A."/>
            <person name="Grynberg M."/>
            <person name="Mandel M.A."/>
            <person name="Kellner E.M."/>
            <person name="Barker B.M."/>
            <person name="Galgiani J.N."/>
            <person name="Orbach M.J."/>
            <person name="Kirkland T.N."/>
            <person name="Cole G.T."/>
            <person name="Henn M.R."/>
            <person name="Birren B.W."/>
            <person name="Taylor J.W."/>
        </authorList>
    </citation>
    <scope>NUCLEOTIDE SEQUENCE [LARGE SCALE GENOMIC DNA]</scope>
    <source>
        <strain evidence="4">UAMH 1704</strain>
    </source>
</reference>
<dbReference type="OMA" id="PGDRWPY"/>
<dbReference type="GeneID" id="8444498"/>
<feature type="chain" id="PRO_5002939216" description="Copper transporter" evidence="2">
    <location>
        <begin position="21"/>
        <end position="246"/>
    </location>
</feature>
<dbReference type="eggNOG" id="ENOG502T4WQ">
    <property type="taxonomic scope" value="Eukaryota"/>
</dbReference>
<accession>C4JDZ1</accession>
<evidence type="ECO:0000256" key="2">
    <source>
        <dbReference type="SAM" id="SignalP"/>
    </source>
</evidence>
<gene>
    <name evidence="3" type="ORF">UREG_00415</name>
</gene>
<evidence type="ECO:0008006" key="5">
    <source>
        <dbReference type="Google" id="ProtNLM"/>
    </source>
</evidence>
<dbReference type="VEuPathDB" id="FungiDB:UREG_00415"/>
<evidence type="ECO:0000256" key="1">
    <source>
        <dbReference type="SAM" id="Phobius"/>
    </source>
</evidence>
<sequence length="246" mass="27549">MMKLVRLYCSLILLLPTLLAAPLPQKAASPLATRWNQHEDEAPAHVSRSRSTLLAGSQLENRNVVSKTPTVLTRAAKSRPGDRWPYMFSTLTPDMVKGSDWAPETRFVDKNSISKGEIQPGKSEPRDSRMRIVTSRYMTLFSRLNGQSTPHQPCSPSENCATFPEDSEDYFDSDEQSAYDSMLVWISGHPIRMWGVILAFMLGLFILSVVMVETLTALSDFVLSRWKGRRASGIRLEGGEKKITAL</sequence>
<dbReference type="RefSeq" id="XP_002540902.1">
    <property type="nucleotide sequence ID" value="XM_002540856.1"/>
</dbReference>
<organism evidence="3 4">
    <name type="scientific">Uncinocarpus reesii (strain UAMH 1704)</name>
    <dbReference type="NCBI Taxonomy" id="336963"/>
    <lineage>
        <taxon>Eukaryota</taxon>
        <taxon>Fungi</taxon>
        <taxon>Dikarya</taxon>
        <taxon>Ascomycota</taxon>
        <taxon>Pezizomycotina</taxon>
        <taxon>Eurotiomycetes</taxon>
        <taxon>Eurotiomycetidae</taxon>
        <taxon>Onygenales</taxon>
        <taxon>Onygenaceae</taxon>
        <taxon>Uncinocarpus</taxon>
    </lineage>
</organism>
<feature type="signal peptide" evidence="2">
    <location>
        <begin position="1"/>
        <end position="20"/>
    </location>
</feature>
<dbReference type="Proteomes" id="UP000002058">
    <property type="component" value="Unassembled WGS sequence"/>
</dbReference>
<keyword evidence="2" id="KW-0732">Signal</keyword>
<feature type="transmembrane region" description="Helical" evidence="1">
    <location>
        <begin position="193"/>
        <end position="223"/>
    </location>
</feature>